<feature type="transmembrane region" description="Helical" evidence="3">
    <location>
        <begin position="361"/>
        <end position="378"/>
    </location>
</feature>
<dbReference type="InterPro" id="IPR039672">
    <property type="entry name" value="MFS_2"/>
</dbReference>
<feature type="transmembrane region" description="Helical" evidence="3">
    <location>
        <begin position="398"/>
        <end position="417"/>
    </location>
</feature>
<dbReference type="Gene3D" id="1.20.1250.20">
    <property type="entry name" value="MFS general substrate transporter like domains"/>
    <property type="match status" value="1"/>
</dbReference>
<evidence type="ECO:0000313" key="4">
    <source>
        <dbReference type="EMBL" id="CAK9211789.1"/>
    </source>
</evidence>
<dbReference type="PANTHER" id="PTHR11328">
    <property type="entry name" value="MAJOR FACILITATOR SUPERFAMILY DOMAIN-CONTAINING PROTEIN"/>
    <property type="match status" value="1"/>
</dbReference>
<feature type="region of interest" description="Disordered" evidence="2">
    <location>
        <begin position="498"/>
        <end position="522"/>
    </location>
</feature>
<evidence type="ECO:0000256" key="1">
    <source>
        <dbReference type="ARBA" id="ARBA00008335"/>
    </source>
</evidence>
<protein>
    <recommendedName>
        <fullName evidence="6">Major facilitator superfamily domain-containing protein 12-like</fullName>
    </recommendedName>
</protein>
<dbReference type="Pfam" id="PF13347">
    <property type="entry name" value="MFS_2"/>
    <property type="match status" value="1"/>
</dbReference>
<comment type="similarity">
    <text evidence="1">Belongs to the major facilitator superfamily.</text>
</comment>
<keyword evidence="3" id="KW-0812">Transmembrane</keyword>
<dbReference type="PANTHER" id="PTHR11328:SF28">
    <property type="entry name" value="MAJOR FACILITATOR SUPERFAMILY DOMAIN-CONTAINING PROTEIN 12"/>
    <property type="match status" value="1"/>
</dbReference>
<dbReference type="InterPro" id="IPR036259">
    <property type="entry name" value="MFS_trans_sf"/>
</dbReference>
<dbReference type="SUPFAM" id="SSF103473">
    <property type="entry name" value="MFS general substrate transporter"/>
    <property type="match status" value="1"/>
</dbReference>
<reference evidence="4" key="1">
    <citation type="submission" date="2024-02" db="EMBL/GenBank/DDBJ databases">
        <authorList>
            <consortium name="ELIXIR-Norway"/>
            <consortium name="Elixir Norway"/>
        </authorList>
    </citation>
    <scope>NUCLEOTIDE SEQUENCE</scope>
</reference>
<organism evidence="4 5">
    <name type="scientific">Sphagnum troendelagicum</name>
    <dbReference type="NCBI Taxonomy" id="128251"/>
    <lineage>
        <taxon>Eukaryota</taxon>
        <taxon>Viridiplantae</taxon>
        <taxon>Streptophyta</taxon>
        <taxon>Embryophyta</taxon>
        <taxon>Bryophyta</taxon>
        <taxon>Sphagnophytina</taxon>
        <taxon>Sphagnopsida</taxon>
        <taxon>Sphagnales</taxon>
        <taxon>Sphagnaceae</taxon>
        <taxon>Sphagnum</taxon>
    </lineage>
</organism>
<gene>
    <name evidence="4" type="ORF">CSSPTR1EN2_LOCUS11019</name>
</gene>
<accession>A0ABP0U3I9</accession>
<feature type="compositionally biased region" description="Polar residues" evidence="2">
    <location>
        <begin position="506"/>
        <end position="522"/>
    </location>
</feature>
<evidence type="ECO:0000256" key="3">
    <source>
        <dbReference type="SAM" id="Phobius"/>
    </source>
</evidence>
<feature type="transmembrane region" description="Helical" evidence="3">
    <location>
        <begin position="217"/>
        <end position="239"/>
    </location>
</feature>
<name>A0ABP0U3I9_9BRYO</name>
<evidence type="ECO:0000313" key="5">
    <source>
        <dbReference type="Proteomes" id="UP001497512"/>
    </source>
</evidence>
<feature type="transmembrane region" description="Helical" evidence="3">
    <location>
        <begin position="335"/>
        <end position="354"/>
    </location>
</feature>
<feature type="transmembrane region" description="Helical" evidence="3">
    <location>
        <begin position="268"/>
        <end position="294"/>
    </location>
</feature>
<dbReference type="EMBL" id="OZ019910">
    <property type="protein sequence ID" value="CAK9211789.1"/>
    <property type="molecule type" value="Genomic_DNA"/>
</dbReference>
<feature type="transmembrane region" description="Helical" evidence="3">
    <location>
        <begin position="110"/>
        <end position="132"/>
    </location>
</feature>
<evidence type="ECO:0000256" key="2">
    <source>
        <dbReference type="SAM" id="MobiDB-lite"/>
    </source>
</evidence>
<sequence length="565" mass="61087">MTENHHHTTLVETEAEAETLIGADLKISGGPSGEPLPRKYIVSYGMGHMLNDLTSACWFTYLLMFLTDVGLSPREAATVMLMGQLADGFATITVGQLIDRFGHFKIWHAGGSILVGVSFSSVFGGCFACSLLSNSYQVAQTIGYSISASIFNIGWAATQVSHMSLVNCITTNSSSRVALNSCRNAFTMVANLSLYLIAYVVFLILPASQPCDVQRQYSWIAGVAIATGSIFVLFFLVVVKEPRLDHHVQDSKEYANKVGVDMWFSKLLYYQVATVYVLTRLTINVSQALIPFYLIDDLQMGESSKAVIPAIIYGCSFLASILLQELHWTPFHLKFVFSVGAVLWILSSIVFLLLPQSLESLIYVLSLFIGIGNAFMLVTATSMEGVLVSKNLSGCGFVYGSLSFLDKLACGIALYAIEGMNVQTRMCPDETLLTMTFPTNCHCSLIRVALASVPSGCALLAMILTMTMNLDEPNDMIADLNAPLLLAPNDVADDTLEAGVAGGPLSKTTNPGPLHQSNPIWSSKSPMVVANKDDANVPSGSYSKLQGDEQLGGEICLLQEELSDS</sequence>
<evidence type="ECO:0008006" key="6">
    <source>
        <dbReference type="Google" id="ProtNLM"/>
    </source>
</evidence>
<keyword evidence="3" id="KW-0472">Membrane</keyword>
<keyword evidence="3" id="KW-1133">Transmembrane helix</keyword>
<feature type="transmembrane region" description="Helical" evidence="3">
    <location>
        <begin position="306"/>
        <end position="323"/>
    </location>
</feature>
<feature type="transmembrane region" description="Helical" evidence="3">
    <location>
        <begin position="185"/>
        <end position="205"/>
    </location>
</feature>
<dbReference type="Proteomes" id="UP001497512">
    <property type="component" value="Chromosome 18"/>
</dbReference>
<feature type="transmembrane region" description="Helical" evidence="3">
    <location>
        <begin position="144"/>
        <end position="165"/>
    </location>
</feature>
<proteinExistence type="inferred from homology"/>
<keyword evidence="5" id="KW-1185">Reference proteome</keyword>